<evidence type="ECO:0000256" key="2">
    <source>
        <dbReference type="ARBA" id="ARBA00022598"/>
    </source>
</evidence>
<evidence type="ECO:0000256" key="11">
    <source>
        <dbReference type="RuleBase" id="RU004136"/>
    </source>
</evidence>
<dbReference type="NCBIfam" id="TIGR01143">
    <property type="entry name" value="murF"/>
    <property type="match status" value="1"/>
</dbReference>
<dbReference type="Gene3D" id="3.90.190.20">
    <property type="entry name" value="Mur ligase, C-terminal domain"/>
    <property type="match status" value="1"/>
</dbReference>
<dbReference type="Gene3D" id="3.40.1390.10">
    <property type="entry name" value="MurE/MurF, N-terminal domain"/>
    <property type="match status" value="1"/>
</dbReference>
<dbReference type="GO" id="GO:0008766">
    <property type="term" value="F:UDP-N-acetylmuramoylalanyl-D-glutamyl-2,6-diaminopimelate-D-alanyl-D-alanine ligase activity"/>
    <property type="evidence" value="ECO:0007669"/>
    <property type="project" value="RHEA"/>
</dbReference>
<evidence type="ECO:0000256" key="8">
    <source>
        <dbReference type="ARBA" id="ARBA00023306"/>
    </source>
</evidence>
<dbReference type="GO" id="GO:0005737">
    <property type="term" value="C:cytoplasm"/>
    <property type="evidence" value="ECO:0007669"/>
    <property type="project" value="UniProtKB-SubCell"/>
</dbReference>
<dbReference type="Pfam" id="PF02875">
    <property type="entry name" value="Mur_ligase_C"/>
    <property type="match status" value="1"/>
</dbReference>
<evidence type="ECO:0000256" key="5">
    <source>
        <dbReference type="ARBA" id="ARBA00022840"/>
    </source>
</evidence>
<dbReference type="GO" id="GO:0009252">
    <property type="term" value="P:peptidoglycan biosynthetic process"/>
    <property type="evidence" value="ECO:0007669"/>
    <property type="project" value="UniProtKB-UniRule"/>
</dbReference>
<feature type="domain" description="Mur ligase C-terminal" evidence="13">
    <location>
        <begin position="335"/>
        <end position="450"/>
    </location>
</feature>
<keyword evidence="9 10" id="KW-0961">Cell wall biogenesis/degradation</keyword>
<evidence type="ECO:0000259" key="14">
    <source>
        <dbReference type="Pfam" id="PF08245"/>
    </source>
</evidence>
<evidence type="ECO:0000256" key="4">
    <source>
        <dbReference type="ARBA" id="ARBA00022741"/>
    </source>
</evidence>
<evidence type="ECO:0000259" key="12">
    <source>
        <dbReference type="Pfam" id="PF01225"/>
    </source>
</evidence>
<comment type="catalytic activity">
    <reaction evidence="10 11">
        <text>D-alanyl-D-alanine + UDP-N-acetyl-alpha-D-muramoyl-L-alanyl-gamma-D-glutamyl-meso-2,6-diaminopimelate + ATP = UDP-N-acetyl-alpha-D-muramoyl-L-alanyl-gamma-D-glutamyl-meso-2,6-diaminopimeloyl-D-alanyl-D-alanine + ADP + phosphate + H(+)</text>
        <dbReference type="Rhea" id="RHEA:28374"/>
        <dbReference type="ChEBI" id="CHEBI:15378"/>
        <dbReference type="ChEBI" id="CHEBI:30616"/>
        <dbReference type="ChEBI" id="CHEBI:43474"/>
        <dbReference type="ChEBI" id="CHEBI:57822"/>
        <dbReference type="ChEBI" id="CHEBI:61386"/>
        <dbReference type="ChEBI" id="CHEBI:83905"/>
        <dbReference type="ChEBI" id="CHEBI:456216"/>
        <dbReference type="EC" id="6.3.2.10"/>
    </reaction>
</comment>
<keyword evidence="16" id="KW-1185">Reference proteome</keyword>
<dbReference type="EC" id="6.3.2.10" evidence="10 11"/>
<keyword evidence="3 10" id="KW-0132">Cell division</keyword>
<dbReference type="GO" id="GO:0047480">
    <property type="term" value="F:UDP-N-acetylmuramoyl-tripeptide-D-alanyl-D-alanine ligase activity"/>
    <property type="evidence" value="ECO:0007669"/>
    <property type="project" value="UniProtKB-UniRule"/>
</dbReference>
<dbReference type="InterPro" id="IPR035911">
    <property type="entry name" value="MurE/MurF_N"/>
</dbReference>
<dbReference type="InterPro" id="IPR051046">
    <property type="entry name" value="MurCDEF_CellWall_CoF430Synth"/>
</dbReference>
<comment type="caution">
    <text evidence="15">The sequence shown here is derived from an EMBL/GenBank/DDBJ whole genome shotgun (WGS) entry which is preliminary data.</text>
</comment>
<dbReference type="HAMAP" id="MF_02019">
    <property type="entry name" value="MurF"/>
    <property type="match status" value="1"/>
</dbReference>
<accession>A0A2U2CAR5</accession>
<dbReference type="UniPathway" id="UPA00219"/>
<dbReference type="RefSeq" id="WP_109533047.1">
    <property type="nucleotide sequence ID" value="NZ_QEYD01000005.1"/>
</dbReference>
<proteinExistence type="inferred from homology"/>
<keyword evidence="2 10" id="KW-0436">Ligase</keyword>
<dbReference type="PANTHER" id="PTHR43024">
    <property type="entry name" value="UDP-N-ACETYLMURAMOYL-TRIPEPTIDE--D-ALANYL-D-ALANINE LIGASE"/>
    <property type="match status" value="1"/>
</dbReference>
<evidence type="ECO:0000256" key="6">
    <source>
        <dbReference type="ARBA" id="ARBA00022960"/>
    </source>
</evidence>
<keyword evidence="5 10" id="KW-0067">ATP-binding</keyword>
<feature type="domain" description="Mur ligase central" evidence="14">
    <location>
        <begin position="104"/>
        <end position="298"/>
    </location>
</feature>
<organism evidence="15 16">
    <name type="scientific">Pararhodobacter marinus</name>
    <dbReference type="NCBI Taxonomy" id="2184063"/>
    <lineage>
        <taxon>Bacteria</taxon>
        <taxon>Pseudomonadati</taxon>
        <taxon>Pseudomonadota</taxon>
        <taxon>Alphaproteobacteria</taxon>
        <taxon>Rhodobacterales</taxon>
        <taxon>Paracoccaceae</taxon>
        <taxon>Pararhodobacter</taxon>
    </lineage>
</organism>
<dbReference type="InterPro" id="IPR036615">
    <property type="entry name" value="Mur_ligase_C_dom_sf"/>
</dbReference>
<evidence type="ECO:0000256" key="7">
    <source>
        <dbReference type="ARBA" id="ARBA00022984"/>
    </source>
</evidence>
<keyword evidence="4 10" id="KW-0547">Nucleotide-binding</keyword>
<dbReference type="SUPFAM" id="SSF63418">
    <property type="entry name" value="MurE/MurF N-terminal domain"/>
    <property type="match status" value="1"/>
</dbReference>
<dbReference type="GeneID" id="94365078"/>
<dbReference type="GO" id="GO:0005524">
    <property type="term" value="F:ATP binding"/>
    <property type="evidence" value="ECO:0007669"/>
    <property type="project" value="UniProtKB-UniRule"/>
</dbReference>
<dbReference type="OrthoDB" id="9800958at2"/>
<dbReference type="InterPro" id="IPR013221">
    <property type="entry name" value="Mur_ligase_cen"/>
</dbReference>
<evidence type="ECO:0000256" key="9">
    <source>
        <dbReference type="ARBA" id="ARBA00023316"/>
    </source>
</evidence>
<evidence type="ECO:0000256" key="10">
    <source>
        <dbReference type="HAMAP-Rule" id="MF_02019"/>
    </source>
</evidence>
<keyword evidence="7 10" id="KW-0573">Peptidoglycan synthesis</keyword>
<keyword evidence="1 10" id="KW-0963">Cytoplasm</keyword>
<dbReference type="GO" id="GO:0071555">
    <property type="term" value="P:cell wall organization"/>
    <property type="evidence" value="ECO:0007669"/>
    <property type="project" value="UniProtKB-KW"/>
</dbReference>
<comment type="pathway">
    <text evidence="10 11">Cell wall biogenesis; peptidoglycan biosynthesis.</text>
</comment>
<comment type="function">
    <text evidence="10 11">Involved in cell wall formation. Catalyzes the final step in the synthesis of UDP-N-acetylmuramoyl-pentapeptide, the precursor of murein.</text>
</comment>
<evidence type="ECO:0000313" key="15">
    <source>
        <dbReference type="EMBL" id="PWE28998.1"/>
    </source>
</evidence>
<comment type="similarity">
    <text evidence="10">Belongs to the MurCDEF family. MurF subfamily.</text>
</comment>
<dbReference type="InterPro" id="IPR036565">
    <property type="entry name" value="Mur-like_cat_sf"/>
</dbReference>
<protein>
    <recommendedName>
        <fullName evidence="10 11">UDP-N-acetylmuramoyl-tripeptide--D-alanyl-D-alanine ligase</fullName>
        <ecNumber evidence="10 11">6.3.2.10</ecNumber>
    </recommendedName>
    <alternativeName>
        <fullName evidence="10">D-alanyl-D-alanine-adding enzyme</fullName>
    </alternativeName>
</protein>
<feature type="domain" description="Mur ligase N-terminal catalytic" evidence="12">
    <location>
        <begin position="22"/>
        <end position="68"/>
    </location>
</feature>
<dbReference type="AlphaFoldDB" id="A0A2U2CAR5"/>
<dbReference type="InterPro" id="IPR005863">
    <property type="entry name" value="UDP-N-AcMur_synth"/>
</dbReference>
<dbReference type="Pfam" id="PF08245">
    <property type="entry name" value="Mur_ligase_M"/>
    <property type="match status" value="1"/>
</dbReference>
<dbReference type="InterPro" id="IPR000713">
    <property type="entry name" value="Mur_ligase_N"/>
</dbReference>
<keyword evidence="8 10" id="KW-0131">Cell cycle</keyword>
<evidence type="ECO:0000256" key="1">
    <source>
        <dbReference type="ARBA" id="ARBA00022490"/>
    </source>
</evidence>
<dbReference type="PANTHER" id="PTHR43024:SF1">
    <property type="entry name" value="UDP-N-ACETYLMURAMOYL-TRIPEPTIDE--D-ALANYL-D-ALANINE LIGASE"/>
    <property type="match status" value="1"/>
</dbReference>
<name>A0A2U2CAR5_9RHOB</name>
<dbReference type="Pfam" id="PF01225">
    <property type="entry name" value="Mur_ligase"/>
    <property type="match status" value="1"/>
</dbReference>
<feature type="binding site" evidence="10">
    <location>
        <begin position="106"/>
        <end position="112"/>
    </location>
    <ligand>
        <name>ATP</name>
        <dbReference type="ChEBI" id="CHEBI:30616"/>
    </ligand>
</feature>
<dbReference type="SUPFAM" id="SSF53244">
    <property type="entry name" value="MurD-like peptide ligases, peptide-binding domain"/>
    <property type="match status" value="1"/>
</dbReference>
<evidence type="ECO:0000313" key="16">
    <source>
        <dbReference type="Proteomes" id="UP000244940"/>
    </source>
</evidence>
<keyword evidence="6 10" id="KW-0133">Cell shape</keyword>
<dbReference type="Gene3D" id="3.40.1190.10">
    <property type="entry name" value="Mur-like, catalytic domain"/>
    <property type="match status" value="1"/>
</dbReference>
<evidence type="ECO:0000259" key="13">
    <source>
        <dbReference type="Pfam" id="PF02875"/>
    </source>
</evidence>
<dbReference type="Proteomes" id="UP000244940">
    <property type="component" value="Unassembled WGS sequence"/>
</dbReference>
<reference evidence="15 16" key="1">
    <citation type="submission" date="2018-05" db="EMBL/GenBank/DDBJ databases">
        <title>Pararhodobacter marina sp. nov., isolated from deep-sea water of the Indian Ocean.</title>
        <authorList>
            <person name="Lai Q.Sr."/>
            <person name="Liu X."/>
            <person name="Shao Z."/>
        </authorList>
    </citation>
    <scope>NUCLEOTIDE SEQUENCE [LARGE SCALE GENOMIC DNA]</scope>
    <source>
        <strain evidence="15 16">CIC4N-9</strain>
    </source>
</reference>
<comment type="subcellular location">
    <subcellularLocation>
        <location evidence="10 11">Cytoplasm</location>
    </subcellularLocation>
</comment>
<dbReference type="GO" id="GO:0051301">
    <property type="term" value="P:cell division"/>
    <property type="evidence" value="ECO:0007669"/>
    <property type="project" value="UniProtKB-KW"/>
</dbReference>
<dbReference type="SUPFAM" id="SSF53623">
    <property type="entry name" value="MurD-like peptide ligases, catalytic domain"/>
    <property type="match status" value="1"/>
</dbReference>
<dbReference type="EMBL" id="QEYD01000005">
    <property type="protein sequence ID" value="PWE28998.1"/>
    <property type="molecule type" value="Genomic_DNA"/>
</dbReference>
<dbReference type="InterPro" id="IPR004101">
    <property type="entry name" value="Mur_ligase_C"/>
</dbReference>
<gene>
    <name evidence="10" type="primary">murF</name>
    <name evidence="15" type="ORF">C4N9_09270</name>
</gene>
<evidence type="ECO:0000256" key="3">
    <source>
        <dbReference type="ARBA" id="ARBA00022618"/>
    </source>
</evidence>
<sequence length="476" mass="49755">MALWTQRDAEQATGGTATAPFEVTGLSIDTRTIRPGEMFIALSAARDGHDFVAQAFEKGAAAALVSCVPKGVTGPCLVVPDVLDALVALAKAARARTQARVIAVTGSVGKTSTKEMLRHVLSRQGATHAAEASYNNHWGVPLTLARMPADTRYAVIEIGMNHPGEIAPLARLARPHVALVTIVASAHLEAFGSLDGIAHEKAAIFDGLEPDGTALYNADLPTTPILARAAAKAGQALGFGEAEDAAYHVTEISISADSSAVRGEIALQPGHPARKFLFKTGAPGRHLAMNAVAALAAAEAAGAEWDIAALDIADWRPPAGRGQQEVIRLDSEIDASITLIDDAFNANPASMEAAFEVLAATPTGPGGRRVAILGEMLELGPDESAMHAGLARHPALDRMDVIHTVGPRMQALAEALPERLRGLHVAQADDLGEQAHNLVQPGDVVLVKGSKGSYVSRVVDVLRNLDHPLPDEQTGK</sequence>
<dbReference type="GO" id="GO:0008360">
    <property type="term" value="P:regulation of cell shape"/>
    <property type="evidence" value="ECO:0007669"/>
    <property type="project" value="UniProtKB-KW"/>
</dbReference>